<evidence type="ECO:0000313" key="2">
    <source>
        <dbReference type="Proteomes" id="UP001597375"/>
    </source>
</evidence>
<name>A0ABW5D2E0_9BACT</name>
<accession>A0ABW5D2E0</accession>
<organism evidence="1 2">
    <name type="scientific">Luteolibacter algae</name>
    <dbReference type="NCBI Taxonomy" id="454151"/>
    <lineage>
        <taxon>Bacteria</taxon>
        <taxon>Pseudomonadati</taxon>
        <taxon>Verrucomicrobiota</taxon>
        <taxon>Verrucomicrobiia</taxon>
        <taxon>Verrucomicrobiales</taxon>
        <taxon>Verrucomicrobiaceae</taxon>
        <taxon>Luteolibacter</taxon>
    </lineage>
</organism>
<dbReference type="EMBL" id="JBHUIT010000001">
    <property type="protein sequence ID" value="MFD2255212.1"/>
    <property type="molecule type" value="Genomic_DNA"/>
</dbReference>
<protein>
    <submittedName>
        <fullName evidence="1">Uncharacterized protein</fullName>
    </submittedName>
</protein>
<gene>
    <name evidence="1" type="ORF">ACFSSA_00860</name>
</gene>
<reference evidence="2" key="1">
    <citation type="journal article" date="2019" name="Int. J. Syst. Evol. Microbiol.">
        <title>The Global Catalogue of Microorganisms (GCM) 10K type strain sequencing project: providing services to taxonomists for standard genome sequencing and annotation.</title>
        <authorList>
            <consortium name="The Broad Institute Genomics Platform"/>
            <consortium name="The Broad Institute Genome Sequencing Center for Infectious Disease"/>
            <person name="Wu L."/>
            <person name="Ma J."/>
        </authorList>
    </citation>
    <scope>NUCLEOTIDE SEQUENCE [LARGE SCALE GENOMIC DNA]</scope>
    <source>
        <strain evidence="2">CGMCC 4.7106</strain>
    </source>
</reference>
<evidence type="ECO:0000313" key="1">
    <source>
        <dbReference type="EMBL" id="MFD2255212.1"/>
    </source>
</evidence>
<sequence length="70" mass="8272">MHVFTNYYEWHSAITDRCGIVLSRAYCDKRYSALSDPEIPSTRRFKETYGEEYLDQVKAWFAQAQKEAAE</sequence>
<proteinExistence type="predicted"/>
<dbReference type="Proteomes" id="UP001597375">
    <property type="component" value="Unassembled WGS sequence"/>
</dbReference>
<dbReference type="RefSeq" id="WP_386817874.1">
    <property type="nucleotide sequence ID" value="NZ_JBHUIT010000001.1"/>
</dbReference>
<comment type="caution">
    <text evidence="1">The sequence shown here is derived from an EMBL/GenBank/DDBJ whole genome shotgun (WGS) entry which is preliminary data.</text>
</comment>
<keyword evidence="2" id="KW-1185">Reference proteome</keyword>